<name>C1E5F8_MICCC</name>
<dbReference type="InParanoid" id="C1E5F8"/>
<sequence length="163" mass="17719">MSGPGLFEPGEEYVPAGIKPVVDEATLPTAPAAGGEELWLIQIPADADPADLDGLRFRISDEGNGPEISQFKAGGKKWRLKEDDAITASTMFVLPSKKAGGRQEFGGPRRITRRITMNRRNIGIEDAAANEEGAKTPGEKKEKKRKKDKDDKGDKKSSKKSKK</sequence>
<proteinExistence type="predicted"/>
<dbReference type="OMA" id="RITMNRR"/>
<dbReference type="Gene3D" id="6.20.250.70">
    <property type="match status" value="1"/>
</dbReference>
<feature type="compositionally biased region" description="Basic and acidic residues" evidence="1">
    <location>
        <begin position="132"/>
        <end position="141"/>
    </location>
</feature>
<protein>
    <submittedName>
        <fullName evidence="2">Uncharacterized protein</fullName>
    </submittedName>
</protein>
<dbReference type="EMBL" id="CP001326">
    <property type="protein sequence ID" value="ACO63621.1"/>
    <property type="molecule type" value="Genomic_DNA"/>
</dbReference>
<dbReference type="Proteomes" id="UP000002009">
    <property type="component" value="Chromosome 5"/>
</dbReference>
<evidence type="ECO:0000313" key="3">
    <source>
        <dbReference type="Proteomes" id="UP000002009"/>
    </source>
</evidence>
<reference evidence="2 3" key="1">
    <citation type="journal article" date="2009" name="Science">
        <title>Green evolution and dynamic adaptations revealed by genomes of the marine picoeukaryotes Micromonas.</title>
        <authorList>
            <person name="Worden A.Z."/>
            <person name="Lee J.H."/>
            <person name="Mock T."/>
            <person name="Rouze P."/>
            <person name="Simmons M.P."/>
            <person name="Aerts A.L."/>
            <person name="Allen A.E."/>
            <person name="Cuvelier M.L."/>
            <person name="Derelle E."/>
            <person name="Everett M.V."/>
            <person name="Foulon E."/>
            <person name="Grimwood J."/>
            <person name="Gundlach H."/>
            <person name="Henrissat B."/>
            <person name="Napoli C."/>
            <person name="McDonald S.M."/>
            <person name="Parker M.S."/>
            <person name="Rombauts S."/>
            <person name="Salamov A."/>
            <person name="Von Dassow P."/>
            <person name="Badger J.H."/>
            <person name="Coutinho P.M."/>
            <person name="Demir E."/>
            <person name="Dubchak I."/>
            <person name="Gentemann C."/>
            <person name="Eikrem W."/>
            <person name="Gready J.E."/>
            <person name="John U."/>
            <person name="Lanier W."/>
            <person name="Lindquist E.A."/>
            <person name="Lucas S."/>
            <person name="Mayer K.F."/>
            <person name="Moreau H."/>
            <person name="Not F."/>
            <person name="Otillar R."/>
            <person name="Panaud O."/>
            <person name="Pangilinan J."/>
            <person name="Paulsen I."/>
            <person name="Piegu B."/>
            <person name="Poliakov A."/>
            <person name="Robbens S."/>
            <person name="Schmutz J."/>
            <person name="Toulza E."/>
            <person name="Wyss T."/>
            <person name="Zelensky A."/>
            <person name="Zhou K."/>
            <person name="Armbrust E.V."/>
            <person name="Bhattacharya D."/>
            <person name="Goodenough U.W."/>
            <person name="Van de Peer Y."/>
            <person name="Grigoriev I.V."/>
        </authorList>
    </citation>
    <scope>NUCLEOTIDE SEQUENCE [LARGE SCALE GENOMIC DNA]</scope>
    <source>
        <strain evidence="3">RCC299 / NOUM17</strain>
    </source>
</reference>
<evidence type="ECO:0000313" key="2">
    <source>
        <dbReference type="EMBL" id="ACO63621.1"/>
    </source>
</evidence>
<organism evidence="2 3">
    <name type="scientific">Micromonas commoda (strain RCC299 / NOUM17 / CCMP2709)</name>
    <name type="common">Picoplanktonic green alga</name>
    <dbReference type="NCBI Taxonomy" id="296587"/>
    <lineage>
        <taxon>Eukaryota</taxon>
        <taxon>Viridiplantae</taxon>
        <taxon>Chlorophyta</taxon>
        <taxon>Mamiellophyceae</taxon>
        <taxon>Mamiellales</taxon>
        <taxon>Mamiellaceae</taxon>
        <taxon>Micromonas</taxon>
    </lineage>
</organism>
<feature type="region of interest" description="Disordered" evidence="1">
    <location>
        <begin position="98"/>
        <end position="163"/>
    </location>
</feature>
<keyword evidence="3" id="KW-1185">Reference proteome</keyword>
<gene>
    <name evidence="2" type="ORF">MICPUN_58300</name>
</gene>
<dbReference type="AlphaFoldDB" id="C1E5F8"/>
<dbReference type="KEGG" id="mis:MICPUN_58300"/>
<dbReference type="RefSeq" id="XP_002502363.1">
    <property type="nucleotide sequence ID" value="XM_002502317.1"/>
</dbReference>
<dbReference type="GeneID" id="8243281"/>
<accession>C1E5F8</accession>
<evidence type="ECO:0000256" key="1">
    <source>
        <dbReference type="SAM" id="MobiDB-lite"/>
    </source>
</evidence>